<dbReference type="PANTHER" id="PTHR31749">
    <property type="entry name" value="KINETOCHORE-ASSOCIATED PROTEIN NSL1 HOMOLOG"/>
    <property type="match status" value="1"/>
</dbReference>
<reference evidence="3" key="2">
    <citation type="submission" date="2019-10" db="EMBL/GenBank/DDBJ databases">
        <authorList>
            <consortium name="NCBI Genome Project"/>
        </authorList>
    </citation>
    <scope>NUCLEOTIDE SEQUENCE</scope>
    <source>
        <strain evidence="3">NI907</strain>
    </source>
</reference>
<dbReference type="PANTHER" id="PTHR31749:SF3">
    <property type="entry name" value="KINETOCHORE-ASSOCIATED PROTEIN NSL1 HOMOLOG"/>
    <property type="match status" value="1"/>
</dbReference>
<dbReference type="AlphaFoldDB" id="A0A6P8AW68"/>
<dbReference type="RefSeq" id="XP_030979176.1">
    <property type="nucleotide sequence ID" value="XM_031128360.1"/>
</dbReference>
<gene>
    <name evidence="3" type="ORF">PgNI_08364</name>
</gene>
<feature type="region of interest" description="Disordered" evidence="1">
    <location>
        <begin position="79"/>
        <end position="122"/>
    </location>
</feature>
<feature type="compositionally biased region" description="Basic residues" evidence="1">
    <location>
        <begin position="96"/>
        <end position="109"/>
    </location>
</feature>
<dbReference type="GeneID" id="41963269"/>
<dbReference type="InterPro" id="IPR013950">
    <property type="entry name" value="Mis14/Nsl1"/>
</dbReference>
<protein>
    <recommendedName>
        <fullName evidence="4">Kinetochore protein mis14</fullName>
    </recommendedName>
</protein>
<dbReference type="GO" id="GO:0000444">
    <property type="term" value="C:MIS12/MIND type complex"/>
    <property type="evidence" value="ECO:0007669"/>
    <property type="project" value="TreeGrafter"/>
</dbReference>
<accession>A0A6P8AW68</accession>
<reference evidence="2 3" key="1">
    <citation type="journal article" date="2019" name="Mol. Biol. Evol.">
        <title>Blast fungal genomes show frequent chromosomal changes, gene gains and losses, and effector gene turnover.</title>
        <authorList>
            <person name="Gomez Luciano L.B."/>
            <person name="Jason Tsai I."/>
            <person name="Chuma I."/>
            <person name="Tosa Y."/>
            <person name="Chen Y.H."/>
            <person name="Li J.Y."/>
            <person name="Li M.Y."/>
            <person name="Jade Lu M.Y."/>
            <person name="Nakayashiki H."/>
            <person name="Li W.H."/>
        </authorList>
    </citation>
    <scope>NUCLEOTIDE SEQUENCE [LARGE SCALE GENOMIC DNA]</scope>
    <source>
        <strain evidence="2 3">NI907</strain>
    </source>
</reference>
<dbReference type="OrthoDB" id="2135762at2759"/>
<evidence type="ECO:0000313" key="3">
    <source>
        <dbReference type="RefSeq" id="XP_030979176.1"/>
    </source>
</evidence>
<reference evidence="3" key="3">
    <citation type="submission" date="2025-08" db="UniProtKB">
        <authorList>
            <consortium name="RefSeq"/>
        </authorList>
    </citation>
    <scope>IDENTIFICATION</scope>
    <source>
        <strain evidence="3">NI907</strain>
    </source>
</reference>
<dbReference type="Proteomes" id="UP000515153">
    <property type="component" value="Chromosome V"/>
</dbReference>
<evidence type="ECO:0000256" key="1">
    <source>
        <dbReference type="SAM" id="MobiDB-lite"/>
    </source>
</evidence>
<dbReference type="KEGG" id="pgri:PgNI_08364"/>
<evidence type="ECO:0008006" key="4">
    <source>
        <dbReference type="Google" id="ProtNLM"/>
    </source>
</evidence>
<proteinExistence type="predicted"/>
<keyword evidence="2" id="KW-1185">Reference proteome</keyword>
<dbReference type="GO" id="GO:0000070">
    <property type="term" value="P:mitotic sister chromatid segregation"/>
    <property type="evidence" value="ECO:0007669"/>
    <property type="project" value="InterPro"/>
</dbReference>
<sequence length="271" mass="29183">MDAAASAHRKVELQSPEDFTYLLNNVRRAAAESIGAAFPLADDDAEDALRARIEELVDDYIARTFTLAAPNLSINGLPVPESLLPKEKNSNSKTKEKGKKGSKKNKKKGSTAATAAEDEEDENVVYEPFDARLRDRIPDLLREEEELLREIAALKRRVPAQAAARVGDALKAGVAADEAALAAAKERVGDVDRDLRQKGRKRMLDNLDGRGADEGPAAAGPAIGVLLRNDEVADSFGTAVEGLARLKRDMPATVARMERARAAGSYVIAGR</sequence>
<name>A0A6P8AW68_PYRGI</name>
<organism evidence="2 3">
    <name type="scientific">Pyricularia grisea</name>
    <name type="common">Crabgrass-specific blast fungus</name>
    <name type="synonym">Magnaporthe grisea</name>
    <dbReference type="NCBI Taxonomy" id="148305"/>
    <lineage>
        <taxon>Eukaryota</taxon>
        <taxon>Fungi</taxon>
        <taxon>Dikarya</taxon>
        <taxon>Ascomycota</taxon>
        <taxon>Pezizomycotina</taxon>
        <taxon>Sordariomycetes</taxon>
        <taxon>Sordariomycetidae</taxon>
        <taxon>Magnaporthales</taxon>
        <taxon>Pyriculariaceae</taxon>
        <taxon>Pyricularia</taxon>
    </lineage>
</organism>
<feature type="compositionally biased region" description="Basic and acidic residues" evidence="1">
    <location>
        <begin position="84"/>
        <end position="95"/>
    </location>
</feature>
<evidence type="ECO:0000313" key="2">
    <source>
        <dbReference type="Proteomes" id="UP000515153"/>
    </source>
</evidence>
<dbReference type="Pfam" id="PF08641">
    <property type="entry name" value="Mis14"/>
    <property type="match status" value="1"/>
</dbReference>